<proteinExistence type="predicted"/>
<dbReference type="InterPro" id="IPR038157">
    <property type="entry name" value="FeoA_core_dom"/>
</dbReference>
<name>A0A948TFU0_9GAMM</name>
<feature type="domain" description="Ferrous iron transporter FeoA-like" evidence="2">
    <location>
        <begin position="4"/>
        <end position="76"/>
    </location>
</feature>
<dbReference type="Proteomes" id="UP000733611">
    <property type="component" value="Unassembled WGS sequence"/>
</dbReference>
<dbReference type="Pfam" id="PF04023">
    <property type="entry name" value="FeoA"/>
    <property type="match status" value="1"/>
</dbReference>
<keyword evidence="1" id="KW-0408">Iron</keyword>
<dbReference type="EMBL" id="JAHLFE010000103">
    <property type="protein sequence ID" value="MBU3844236.1"/>
    <property type="molecule type" value="Genomic_DNA"/>
</dbReference>
<sequence>MSKTTLDQLKVGQKAKVVAVNGLNTSLRRRLLDMGLTPETEVEIMRFAPLGDPMELKVRGYALTIRKDDAKLIEVA</sequence>
<comment type="caution">
    <text evidence="3">The sequence shown here is derived from an EMBL/GenBank/DDBJ whole genome shotgun (WGS) entry which is preliminary data.</text>
</comment>
<dbReference type="PANTHER" id="PTHR42954">
    <property type="entry name" value="FE(2+) TRANSPORT PROTEIN A"/>
    <property type="match status" value="1"/>
</dbReference>
<dbReference type="InterPro" id="IPR008988">
    <property type="entry name" value="Transcriptional_repressor_C"/>
</dbReference>
<dbReference type="Gene3D" id="2.30.30.90">
    <property type="match status" value="1"/>
</dbReference>
<gene>
    <name evidence="3" type="ORF">H9847_05115</name>
</gene>
<protein>
    <submittedName>
        <fullName evidence="3">Ferrous iron transport protein A</fullName>
    </submittedName>
</protein>
<reference evidence="3" key="1">
    <citation type="journal article" date="2021" name="PeerJ">
        <title>Extensive microbial diversity within the chicken gut microbiome revealed by metagenomics and culture.</title>
        <authorList>
            <person name="Gilroy R."/>
            <person name="Ravi A."/>
            <person name="Getino M."/>
            <person name="Pursley I."/>
            <person name="Horton D.L."/>
            <person name="Alikhan N.F."/>
            <person name="Baker D."/>
            <person name="Gharbi K."/>
            <person name="Hall N."/>
            <person name="Watson M."/>
            <person name="Adriaenssens E.M."/>
            <person name="Foster-Nyarko E."/>
            <person name="Jarju S."/>
            <person name="Secka A."/>
            <person name="Antonio M."/>
            <person name="Oren A."/>
            <person name="Chaudhuri R.R."/>
            <person name="La Ragione R."/>
            <person name="Hildebrand F."/>
            <person name="Pallen M.J."/>
        </authorList>
    </citation>
    <scope>NUCLEOTIDE SEQUENCE</scope>
    <source>
        <strain evidence="3">378</strain>
    </source>
</reference>
<dbReference type="PANTHER" id="PTHR42954:SF2">
    <property type="entry name" value="FE(2+) TRANSPORT PROTEIN A"/>
    <property type="match status" value="1"/>
</dbReference>
<evidence type="ECO:0000313" key="4">
    <source>
        <dbReference type="Proteomes" id="UP000733611"/>
    </source>
</evidence>
<dbReference type="InterPro" id="IPR007167">
    <property type="entry name" value="Fe-transptr_FeoA-like"/>
</dbReference>
<organism evidence="3 4">
    <name type="scientific">Candidatus Anaerobiospirillum pullicola</name>
    <dbReference type="NCBI Taxonomy" id="2838451"/>
    <lineage>
        <taxon>Bacteria</taxon>
        <taxon>Pseudomonadati</taxon>
        <taxon>Pseudomonadota</taxon>
        <taxon>Gammaproteobacteria</taxon>
        <taxon>Aeromonadales</taxon>
        <taxon>Succinivibrionaceae</taxon>
        <taxon>Anaerobiospirillum</taxon>
    </lineage>
</organism>
<dbReference type="AlphaFoldDB" id="A0A948TFU0"/>
<dbReference type="SMART" id="SM00899">
    <property type="entry name" value="FeoA"/>
    <property type="match status" value="1"/>
</dbReference>
<dbReference type="InterPro" id="IPR052713">
    <property type="entry name" value="FeoA"/>
</dbReference>
<evidence type="ECO:0000313" key="3">
    <source>
        <dbReference type="EMBL" id="MBU3844236.1"/>
    </source>
</evidence>
<dbReference type="SUPFAM" id="SSF50037">
    <property type="entry name" value="C-terminal domain of transcriptional repressors"/>
    <property type="match status" value="1"/>
</dbReference>
<reference evidence="3" key="2">
    <citation type="submission" date="2021-04" db="EMBL/GenBank/DDBJ databases">
        <authorList>
            <person name="Gilroy R."/>
        </authorList>
    </citation>
    <scope>NUCLEOTIDE SEQUENCE</scope>
    <source>
        <strain evidence="3">378</strain>
    </source>
</reference>
<dbReference type="GO" id="GO:0046914">
    <property type="term" value="F:transition metal ion binding"/>
    <property type="evidence" value="ECO:0007669"/>
    <property type="project" value="InterPro"/>
</dbReference>
<evidence type="ECO:0000256" key="1">
    <source>
        <dbReference type="ARBA" id="ARBA00023004"/>
    </source>
</evidence>
<evidence type="ECO:0000259" key="2">
    <source>
        <dbReference type="SMART" id="SM00899"/>
    </source>
</evidence>
<accession>A0A948TFU0</accession>